<evidence type="ECO:0000313" key="3">
    <source>
        <dbReference type="Proteomes" id="UP000269221"/>
    </source>
</evidence>
<keyword evidence="3" id="KW-1185">Reference proteome</keyword>
<accession>A0A3M0JX24</accession>
<dbReference type="PANTHER" id="PTHR33395:SF22">
    <property type="entry name" value="REVERSE TRANSCRIPTASE DOMAIN-CONTAINING PROTEIN"/>
    <property type="match status" value="1"/>
</dbReference>
<feature type="compositionally biased region" description="Basic and acidic residues" evidence="1">
    <location>
        <begin position="110"/>
        <end position="123"/>
    </location>
</feature>
<dbReference type="PANTHER" id="PTHR33395">
    <property type="entry name" value="TRANSCRIPTASE, PUTATIVE-RELATED-RELATED"/>
    <property type="match status" value="1"/>
</dbReference>
<gene>
    <name evidence="2" type="ORF">DUI87_18717</name>
</gene>
<name>A0A3M0JX24_HIRRU</name>
<evidence type="ECO:0008006" key="4">
    <source>
        <dbReference type="Google" id="ProtNLM"/>
    </source>
</evidence>
<dbReference type="GO" id="GO:0007508">
    <property type="term" value="P:larval heart development"/>
    <property type="evidence" value="ECO:0007669"/>
    <property type="project" value="TreeGrafter"/>
</dbReference>
<organism evidence="2 3">
    <name type="scientific">Hirundo rustica rustica</name>
    <dbReference type="NCBI Taxonomy" id="333673"/>
    <lineage>
        <taxon>Eukaryota</taxon>
        <taxon>Metazoa</taxon>
        <taxon>Chordata</taxon>
        <taxon>Craniata</taxon>
        <taxon>Vertebrata</taxon>
        <taxon>Euteleostomi</taxon>
        <taxon>Archelosauria</taxon>
        <taxon>Archosauria</taxon>
        <taxon>Dinosauria</taxon>
        <taxon>Saurischia</taxon>
        <taxon>Theropoda</taxon>
        <taxon>Coelurosauria</taxon>
        <taxon>Aves</taxon>
        <taxon>Neognathae</taxon>
        <taxon>Neoaves</taxon>
        <taxon>Telluraves</taxon>
        <taxon>Australaves</taxon>
        <taxon>Passeriformes</taxon>
        <taxon>Sylvioidea</taxon>
        <taxon>Hirundinidae</taxon>
        <taxon>Hirundo</taxon>
    </lineage>
</organism>
<comment type="caution">
    <text evidence="2">The sequence shown here is derived from an EMBL/GenBank/DDBJ whole genome shotgun (WGS) entry which is preliminary data.</text>
</comment>
<protein>
    <recommendedName>
        <fullName evidence="4">Reverse transcriptase domain-containing protein</fullName>
    </recommendedName>
</protein>
<feature type="region of interest" description="Disordered" evidence="1">
    <location>
        <begin position="64"/>
        <end position="123"/>
    </location>
</feature>
<dbReference type="Proteomes" id="UP000269221">
    <property type="component" value="Unassembled WGS sequence"/>
</dbReference>
<evidence type="ECO:0000313" key="2">
    <source>
        <dbReference type="EMBL" id="RMC05523.1"/>
    </source>
</evidence>
<dbReference type="GO" id="GO:0061343">
    <property type="term" value="P:cell adhesion involved in heart morphogenesis"/>
    <property type="evidence" value="ECO:0007669"/>
    <property type="project" value="TreeGrafter"/>
</dbReference>
<dbReference type="GO" id="GO:0031012">
    <property type="term" value="C:extracellular matrix"/>
    <property type="evidence" value="ECO:0007669"/>
    <property type="project" value="TreeGrafter"/>
</dbReference>
<dbReference type="OrthoDB" id="416454at2759"/>
<dbReference type="AlphaFoldDB" id="A0A3M0JX24"/>
<dbReference type="EMBL" id="QRBI01000123">
    <property type="protein sequence ID" value="RMC05523.1"/>
    <property type="molecule type" value="Genomic_DNA"/>
</dbReference>
<proteinExistence type="predicted"/>
<evidence type="ECO:0000256" key="1">
    <source>
        <dbReference type="SAM" id="MobiDB-lite"/>
    </source>
</evidence>
<sequence>MIPLRLQGALWHELSRLPHGHEDSGGEREGKGLLLLLNLQGAPGLSAFLGGELVCTRNLEAAGRSSRDKLARGGKQSIAKTRKSWQEQQESGSMRGVELKCSKPPRISGRKQEGQGDPGTREKVPLQNRYETWDLERQPDDLEENYLPSGPPSYASSVGWITTSNIKEKRRVVVVGDETSGGPSLDDWTPDNNKCFYKYINGKRKGKTNLCSSLDEGLNLLTADEKAKVLNAFFASVFSVKMACPQDNCHPGLVDGVRAQNNPPVIQEEAVTELLSCLDVHKSMGPDGFYPGMIRELADELAKTLSIYQQSWLTDEVPDDWKLANVMPIHKKGREGGSW</sequence>
<reference evidence="2 3" key="1">
    <citation type="submission" date="2018-07" db="EMBL/GenBank/DDBJ databases">
        <title>A high quality draft genome assembly of the barn swallow (H. rustica rustica).</title>
        <authorList>
            <person name="Formenti G."/>
            <person name="Chiara M."/>
            <person name="Poveda L."/>
            <person name="Francoijs K.-J."/>
            <person name="Bonisoli-Alquati A."/>
            <person name="Canova L."/>
            <person name="Gianfranceschi L."/>
            <person name="Horner D.S."/>
            <person name="Saino N."/>
        </authorList>
    </citation>
    <scope>NUCLEOTIDE SEQUENCE [LARGE SCALE GENOMIC DNA]</scope>
    <source>
        <strain evidence="2">Chelidonia</strain>
        <tissue evidence="2">Blood</tissue>
    </source>
</reference>